<dbReference type="EMBL" id="MCGH01000002">
    <property type="protein sequence ID" value="ODM07231.1"/>
    <property type="molecule type" value="Genomic_DNA"/>
</dbReference>
<feature type="domain" description="Aminoglycoside phosphotransferase" evidence="2">
    <location>
        <begin position="27"/>
        <end position="261"/>
    </location>
</feature>
<dbReference type="Gene3D" id="3.90.1200.10">
    <property type="match status" value="1"/>
</dbReference>
<dbReference type="PANTHER" id="PTHR21064">
    <property type="entry name" value="AMINOGLYCOSIDE PHOSPHOTRANSFERASE DOMAIN-CONTAINING PROTEIN-RELATED"/>
    <property type="match status" value="1"/>
</dbReference>
<dbReference type="AlphaFoldDB" id="A0A1E3AFP0"/>
<dbReference type="PANTHER" id="PTHR21064:SF6">
    <property type="entry name" value="AMINOGLYCOSIDE PHOSPHOTRANSFERASE DOMAIN-CONTAINING PROTEIN"/>
    <property type="match status" value="1"/>
</dbReference>
<gene>
    <name evidence="3" type="ORF">BEI61_03121</name>
</gene>
<dbReference type="RefSeq" id="WP_069152925.1">
    <property type="nucleotide sequence ID" value="NZ_MCGH01000002.1"/>
</dbReference>
<sequence>MGTDNRFILEQAELLYDVRLVHEITTGNSGSLVFEVNKGENAYILRASEYSIDNKKHTAFELKWMEYLSDNLSEIVRPQKSLRNSLFEVINAGDKAYILCLFEKAPGKTVDIDNPEEFNEELFFHLGELMGEMHRLAVGYEDIIISPEFEWTGSVKAWRYESVIDDERVRLCLKKYYDEINRLPKRKDNYGIIHWDVHTDNFFVHNGKIKLFDFDACQFNWYAADIASAIFFMVLKGAGPLRHRREEERTEFAEGCLISYLRGYSAANTISEYWIRKIDLFMKYQMGDEYLYAQNYWPDELAHLRAEYLDWFKERITKDLPFVSVNYDKVLKSIPAI</sequence>
<dbReference type="InterPro" id="IPR002575">
    <property type="entry name" value="Aminoglycoside_PTrfase"/>
</dbReference>
<comment type="caution">
    <text evidence="3">The sequence shown here is derived from an EMBL/GenBank/DDBJ whole genome shotgun (WGS) entry which is preliminary data.</text>
</comment>
<protein>
    <submittedName>
        <fullName evidence="3">Phosphotransferase enzyme family protein</fullName>
    </submittedName>
</protein>
<accession>A0A1E3AFP0</accession>
<evidence type="ECO:0000313" key="4">
    <source>
        <dbReference type="Proteomes" id="UP000094067"/>
    </source>
</evidence>
<comment type="similarity">
    <text evidence="1">Belongs to the pseudomonas-type ThrB family.</text>
</comment>
<name>A0A1E3AFP0_9FIRM</name>
<reference evidence="3 4" key="1">
    <citation type="submission" date="2016-07" db="EMBL/GenBank/DDBJ databases">
        <title>Characterization of isolates of Eisenbergiella tayi derived from blood cultures, using whole genome sequencing.</title>
        <authorList>
            <person name="Burdz T."/>
            <person name="Wiebe D."/>
            <person name="Huynh C."/>
            <person name="Bernard K."/>
        </authorList>
    </citation>
    <scope>NUCLEOTIDE SEQUENCE [LARGE SCALE GENOMIC DNA]</scope>
    <source>
        <strain evidence="3 4">NML 110608</strain>
    </source>
</reference>
<dbReference type="SUPFAM" id="SSF56112">
    <property type="entry name" value="Protein kinase-like (PK-like)"/>
    <property type="match status" value="1"/>
</dbReference>
<dbReference type="GO" id="GO:0009088">
    <property type="term" value="P:threonine biosynthetic process"/>
    <property type="evidence" value="ECO:0007669"/>
    <property type="project" value="TreeGrafter"/>
</dbReference>
<dbReference type="InterPro" id="IPR011009">
    <property type="entry name" value="Kinase-like_dom_sf"/>
</dbReference>
<keyword evidence="3" id="KW-0808">Transferase</keyword>
<proteinExistence type="inferred from homology"/>
<organism evidence="3 4">
    <name type="scientific">Eisenbergiella tayi</name>
    <dbReference type="NCBI Taxonomy" id="1432052"/>
    <lineage>
        <taxon>Bacteria</taxon>
        <taxon>Bacillati</taxon>
        <taxon>Bacillota</taxon>
        <taxon>Clostridia</taxon>
        <taxon>Lachnospirales</taxon>
        <taxon>Lachnospiraceae</taxon>
        <taxon>Eisenbergiella</taxon>
    </lineage>
</organism>
<evidence type="ECO:0000256" key="1">
    <source>
        <dbReference type="ARBA" id="ARBA00038240"/>
    </source>
</evidence>
<evidence type="ECO:0000313" key="3">
    <source>
        <dbReference type="EMBL" id="ODM07231.1"/>
    </source>
</evidence>
<dbReference type="Pfam" id="PF01636">
    <property type="entry name" value="APH"/>
    <property type="match status" value="1"/>
</dbReference>
<evidence type="ECO:0000259" key="2">
    <source>
        <dbReference type="Pfam" id="PF01636"/>
    </source>
</evidence>
<dbReference type="Proteomes" id="UP000094067">
    <property type="component" value="Unassembled WGS sequence"/>
</dbReference>
<dbReference type="InterPro" id="IPR050249">
    <property type="entry name" value="Pseudomonas-type_ThrB"/>
</dbReference>
<dbReference type="GO" id="GO:0004413">
    <property type="term" value="F:homoserine kinase activity"/>
    <property type="evidence" value="ECO:0007669"/>
    <property type="project" value="TreeGrafter"/>
</dbReference>